<keyword evidence="6" id="KW-1185">Reference proteome</keyword>
<evidence type="ECO:0000256" key="1">
    <source>
        <dbReference type="SAM" id="MobiDB-lite"/>
    </source>
</evidence>
<dbReference type="InterPro" id="IPR020958">
    <property type="entry name" value="DUF3686"/>
</dbReference>
<dbReference type="Pfam" id="PF00004">
    <property type="entry name" value="AAA"/>
    <property type="match status" value="1"/>
</dbReference>
<feature type="domain" description="ATPase AAA-type core" evidence="2">
    <location>
        <begin position="1379"/>
        <end position="1457"/>
    </location>
</feature>
<feature type="region of interest" description="Disordered" evidence="1">
    <location>
        <begin position="1"/>
        <end position="73"/>
    </location>
</feature>
<dbReference type="InterPro" id="IPR003959">
    <property type="entry name" value="ATPase_AAA_core"/>
</dbReference>
<proteinExistence type="predicted"/>
<name>A0ABN2T054_9ACTN</name>
<reference evidence="5 6" key="1">
    <citation type="journal article" date="2019" name="Int. J. Syst. Evol. Microbiol.">
        <title>The Global Catalogue of Microorganisms (GCM) 10K type strain sequencing project: providing services to taxonomists for standard genome sequencing and annotation.</title>
        <authorList>
            <consortium name="The Broad Institute Genomics Platform"/>
            <consortium name="The Broad Institute Genome Sequencing Center for Infectious Disease"/>
            <person name="Wu L."/>
            <person name="Ma J."/>
        </authorList>
    </citation>
    <scope>NUCLEOTIDE SEQUENCE [LARGE SCALE GENOMIC DNA]</scope>
    <source>
        <strain evidence="5 6">JCM 15313</strain>
    </source>
</reference>
<dbReference type="Pfam" id="PF12458">
    <property type="entry name" value="DUF3686"/>
    <property type="match status" value="1"/>
</dbReference>
<dbReference type="Gene3D" id="3.40.50.300">
    <property type="entry name" value="P-loop containing nucleotide triphosphate hydrolases"/>
    <property type="match status" value="1"/>
</dbReference>
<protein>
    <recommendedName>
        <fullName evidence="7">DNA repair ATPase</fullName>
    </recommendedName>
</protein>
<gene>
    <name evidence="5" type="ORF">GCM10009799_22670</name>
</gene>
<feature type="domain" description="DUF7902" evidence="4">
    <location>
        <begin position="662"/>
        <end position="746"/>
    </location>
</feature>
<dbReference type="SUPFAM" id="SSF52540">
    <property type="entry name" value="P-loop containing nucleoside triphosphate hydrolases"/>
    <property type="match status" value="1"/>
</dbReference>
<evidence type="ECO:0000313" key="5">
    <source>
        <dbReference type="EMBL" id="GAA1995691.1"/>
    </source>
</evidence>
<organism evidence="5 6">
    <name type="scientific">Nocardiopsis rhodophaea</name>
    <dbReference type="NCBI Taxonomy" id="280238"/>
    <lineage>
        <taxon>Bacteria</taxon>
        <taxon>Bacillati</taxon>
        <taxon>Actinomycetota</taxon>
        <taxon>Actinomycetes</taxon>
        <taxon>Streptosporangiales</taxon>
        <taxon>Nocardiopsidaceae</taxon>
        <taxon>Nocardiopsis</taxon>
    </lineage>
</organism>
<evidence type="ECO:0000259" key="2">
    <source>
        <dbReference type="Pfam" id="PF00004"/>
    </source>
</evidence>
<feature type="domain" description="DUF3686" evidence="3">
    <location>
        <begin position="90"/>
        <end position="541"/>
    </location>
</feature>
<evidence type="ECO:0000313" key="6">
    <source>
        <dbReference type="Proteomes" id="UP001501585"/>
    </source>
</evidence>
<comment type="caution">
    <text evidence="5">The sequence shown here is derived from an EMBL/GenBank/DDBJ whole genome shotgun (WGS) entry which is preliminary data.</text>
</comment>
<sequence>MTDVVNEESAATAGSSAPEANATERAEASTPNGRRPRSVGGAASEERERADGTDANDAPTTHPPAPEAPDGLDAGTYEVLRSRLAEHAGELARRAEELNTRRLEVFGGSELELLGTERIRTEHNCVPRDIVSVGGHMLFGYNVFIGLKTETRVDDVFALHRFERAGDTTAFGFDPAADDTLPELLRDPRFERDFGELYRYYRETRLLQLRHVEGKLLAVFQTGPRTADVKVLRWSVSSRGEVSYLDARGERDHVFPPSHDFAWTETTRDDHVLGRHPHISILDQLFVETVGGDLTIKIENNTESGQGIYSEPVAEPLQSLADAQVHYARVGALILLRILPYNEAEWRHLVFNTRTKDVLRLDGIGQACQRLPEDQGIIFPGGYYLATGTAKTFDTDVTGLEFERVIRSPNGEDVLYGFHSRHDGRTLLLPYNVIRKEVATPIVCHGYSLFDDGTLVVFRDGGGEPTRVHPMQVWQTPYVSDVYAAAQPVGTGPLERIGNAELVRGISDCLSVTRMVAEMSPSTEVFEALIATCRSVFDHYHWLGDTELGGLHDPVSQVRATAEQVLDEFEKVRALTDQAAAALDEAARAIASLLRRSRGETPRSADAWVELLTELRRSQGHLVTLREMRYIDTGRIDTLDGDLRDELTSVGRRAVAFLAGDNAFAGYHEEVDRLVAEAESIATVADAAPVGERLAAQSEGLEVVTEVVSTLDIADTQARTRILERVGEVLGGINRARATLEARRKQLLETEGRAEFAAEFALLGQAITGALAAADTPDRCDEQLGRLMLQLENLESRFGEFDDFLDELSAKREDVYEAFSTRKQALLDERARRADRLVESGDRILGSVQRRVVSLDSLDDVNTYFASDPMVARLRSTIEQLRGLGDQVRAEELEGRVKAARQEAGRALRDRLDLFDGGGESLRLGRHRFAVNTQPIDLTLVPHDGRMAVSITGTDFRAPVLDAGFQATRRFWDRLVVSESAEVYRAEYLATSILAMAEAGAEGLSLDTLRAAAAAAASEGEGEGDGAAHGLLALVRRVAESRYNEGYERGVHDHDAARILDVLLRLRTDAGLLRYPSAARSAAQLFWAFGAGKEQRSAWRTRASSLARAREVFGVRDSAAIAGLRAELAEAIASFLASSHLDIDAGVAELAGEYLFEEVASAPDGFVTSAGARTLLDRFRRALGGARSASGPSFEDDLRALGDDLAARHQLVTAWLRAYAEANAAASATATASTADGKADAATVEADLAEAVAVELCGADLPRYDSAAAMSATVTGLLGTHPRVADRTLSFRLDELLARTRRFRVEEVPAFWDYQRQRNELIEHERRRLRLDEYRPKVMSTFVRNRLLDEAYLPLIGDNLAKQLGAAGDGKRTDQSGLLLLISPPGYGKTTLMEYVASRLGLVFVKVNGPALGHAVTSLDPDDAPDATARQEVEKISFALEMGNNVLLYLDDIQHTNPELLQKFISLCDGQRRMEGVWGGQTRTYDMRGKRFAVCMSGNPYTEQGQRFRVPDMLANRADVYNLGDVMSGKDELFALSYIENALTSNPTLAPLSTRDRGDIELLVRLAGGDESVRADQLAHPYSPVELEQILSVLRKLLRARQVVLANNQAYIASAAQAEESRTEPPFRLQGSYRNMNRLAEKIVPVMNDAELEAVIDDHYLGEAQTLTSGAEANLLKLAELRGTMTPEQERRWAEVKAGFQRGRALGGAEDDPMTRAVGAVGLLADRVGAVEAAIEKAAERFHR</sequence>
<evidence type="ECO:0000259" key="3">
    <source>
        <dbReference type="Pfam" id="PF12458"/>
    </source>
</evidence>
<dbReference type="Proteomes" id="UP001501585">
    <property type="component" value="Unassembled WGS sequence"/>
</dbReference>
<dbReference type="InterPro" id="IPR057224">
    <property type="entry name" value="DUF7902"/>
</dbReference>
<dbReference type="Pfam" id="PF25472">
    <property type="entry name" value="DUF7902"/>
    <property type="match status" value="1"/>
</dbReference>
<dbReference type="RefSeq" id="WP_344107656.1">
    <property type="nucleotide sequence ID" value="NZ_BAAAPC010000008.1"/>
</dbReference>
<evidence type="ECO:0008006" key="7">
    <source>
        <dbReference type="Google" id="ProtNLM"/>
    </source>
</evidence>
<dbReference type="EMBL" id="BAAAPC010000008">
    <property type="protein sequence ID" value="GAA1995691.1"/>
    <property type="molecule type" value="Genomic_DNA"/>
</dbReference>
<dbReference type="InterPro" id="IPR027417">
    <property type="entry name" value="P-loop_NTPase"/>
</dbReference>
<evidence type="ECO:0000259" key="4">
    <source>
        <dbReference type="Pfam" id="PF25472"/>
    </source>
</evidence>
<accession>A0ABN2T054</accession>